<proteinExistence type="predicted"/>
<evidence type="ECO:0000256" key="2">
    <source>
        <dbReference type="ARBA" id="ARBA00023163"/>
    </source>
</evidence>
<reference evidence="4 5" key="1">
    <citation type="submission" date="2013-07" db="EMBL/GenBank/DDBJ databases">
        <title>Isolation of Lactococcus garvieae strain TRF1 from the fecal material of a timber rattlesnake.</title>
        <authorList>
            <person name="McLaughlin R.W."/>
            <person name="Cochran P.A."/>
            <person name="Dowd S.E."/>
        </authorList>
    </citation>
    <scope>NUCLEOTIDE SEQUENCE [LARGE SCALE GENOMIC DNA]</scope>
    <source>
        <strain evidence="4 5">TRF1</strain>
    </source>
</reference>
<dbReference type="Pfam" id="PF05043">
    <property type="entry name" value="Mga"/>
    <property type="match status" value="1"/>
</dbReference>
<dbReference type="AlphaFoldDB" id="V8ATX3"/>
<keyword evidence="2" id="KW-0804">Transcription</keyword>
<protein>
    <recommendedName>
        <fullName evidence="3">Mga helix-turn-helix domain-containing protein</fullName>
    </recommendedName>
</protein>
<organism evidence="4 5">
    <name type="scientific">Lactococcus garvieae TRF1</name>
    <dbReference type="NCBI Taxonomy" id="1380772"/>
    <lineage>
        <taxon>Bacteria</taxon>
        <taxon>Bacillati</taxon>
        <taxon>Bacillota</taxon>
        <taxon>Bacilli</taxon>
        <taxon>Lactobacillales</taxon>
        <taxon>Streptococcaceae</taxon>
        <taxon>Lactococcus</taxon>
    </lineage>
</organism>
<dbReference type="PANTHER" id="PTHR30185:SF13">
    <property type="entry name" value="LICABCH OPERON REGULATOR-RELATED"/>
    <property type="match status" value="1"/>
</dbReference>
<keyword evidence="1" id="KW-0805">Transcription regulation</keyword>
<evidence type="ECO:0000259" key="3">
    <source>
        <dbReference type="Pfam" id="PF05043"/>
    </source>
</evidence>
<gene>
    <name evidence="4" type="ORF">N568_0101600</name>
</gene>
<evidence type="ECO:0000256" key="1">
    <source>
        <dbReference type="ARBA" id="ARBA00023015"/>
    </source>
</evidence>
<accession>V8ATX3</accession>
<comment type="caution">
    <text evidence="4">The sequence shown here is derived from an EMBL/GenBank/DDBJ whole genome shotgun (WGS) entry which is preliminary data.</text>
</comment>
<dbReference type="EMBL" id="AVFE01000003">
    <property type="protein sequence ID" value="ETD05611.1"/>
    <property type="molecule type" value="Genomic_DNA"/>
</dbReference>
<dbReference type="PANTHER" id="PTHR30185">
    <property type="entry name" value="CRYPTIC BETA-GLUCOSIDE BGL OPERON ANTITERMINATOR"/>
    <property type="match status" value="1"/>
</dbReference>
<dbReference type="InterPro" id="IPR050661">
    <property type="entry name" value="BglG_antiterminators"/>
</dbReference>
<evidence type="ECO:0000313" key="5">
    <source>
        <dbReference type="Proteomes" id="UP000018692"/>
    </source>
</evidence>
<dbReference type="InterPro" id="IPR007737">
    <property type="entry name" value="Mga_HTH"/>
</dbReference>
<sequence>MSNSYPERLFSKDGVRKLLLLKLLYNSEGAVGIEELVFDLGLDRRSVYKLIGALNDLIQSEKSIPEIEAMARGQYIFNGNKIDYFRLRGQIVNDEPLMNLAKEFLTNEEIDFANFCAKNFMSESTLRKYIRNANKLLHPLGLSVSIQKNKIRIFGNEASIRYCLVSFFWRYFQGASWPFENVEQETLHRFISSFTHVSEEISYGKRLQLNYYWAVFIQRAQIGCEISKADLPSYFEALLMNNEYFKQFSKQFTLKYKLNPQEIKFAFFILYIFPESYRYIQNTSETLSVLKRESPQSYESIREFIVFVREKHPDFEIISEKRARFVAMLISGRIFVDIFKDIYFNSSALTIFTYSANNYPHFLPSIKKHIEETSPQFSENTIKSLTLRYAQAYAAEFSPRDFEAKLLILLDTDFPLYVDVIMRKRLDHLLSPRFNYEWVTLKQKVLPDLLLATGPTDLRFSNVAKVFINAEVSEQDRKNILEACEDLITQKKKKL</sequence>
<dbReference type="Proteomes" id="UP000018692">
    <property type="component" value="Unassembled WGS sequence"/>
</dbReference>
<dbReference type="InterPro" id="IPR036388">
    <property type="entry name" value="WH-like_DNA-bd_sf"/>
</dbReference>
<name>V8ATX3_9LACT</name>
<evidence type="ECO:0000313" key="4">
    <source>
        <dbReference type="EMBL" id="ETD05611.1"/>
    </source>
</evidence>
<feature type="domain" description="Mga helix-turn-helix" evidence="3">
    <location>
        <begin position="92"/>
        <end position="168"/>
    </location>
</feature>
<dbReference type="PATRIC" id="fig|1380772.3.peg.321"/>
<dbReference type="Gene3D" id="1.10.10.10">
    <property type="entry name" value="Winged helix-like DNA-binding domain superfamily/Winged helix DNA-binding domain"/>
    <property type="match status" value="1"/>
</dbReference>